<reference evidence="14 15" key="1">
    <citation type="submission" date="2016-10" db="EMBL/GenBank/DDBJ databases">
        <authorList>
            <person name="de Groot N.N."/>
        </authorList>
    </citation>
    <scope>NUCLEOTIDE SEQUENCE [LARGE SCALE GENOMIC DNA]</scope>
    <source>
        <strain evidence="14 15">Nm146</strain>
    </source>
</reference>
<comment type="catalytic activity">
    <reaction evidence="9 10 11">
        <text>adenosine(37) in tRNA + dimethylallyl diphosphate = N(6)-dimethylallyladenosine(37) in tRNA + diphosphate</text>
        <dbReference type="Rhea" id="RHEA:26482"/>
        <dbReference type="Rhea" id="RHEA-COMP:10162"/>
        <dbReference type="Rhea" id="RHEA-COMP:10375"/>
        <dbReference type="ChEBI" id="CHEBI:33019"/>
        <dbReference type="ChEBI" id="CHEBI:57623"/>
        <dbReference type="ChEBI" id="CHEBI:74411"/>
        <dbReference type="ChEBI" id="CHEBI:74415"/>
        <dbReference type="EC" id="2.5.1.75"/>
    </reaction>
</comment>
<keyword evidence="5 10" id="KW-0819">tRNA processing</keyword>
<keyword evidence="7 10" id="KW-0067">ATP-binding</keyword>
<keyword evidence="15" id="KW-1185">Reference proteome</keyword>
<evidence type="ECO:0000256" key="2">
    <source>
        <dbReference type="ARBA" id="ARBA00003213"/>
    </source>
</evidence>
<dbReference type="SUPFAM" id="SSF52540">
    <property type="entry name" value="P-loop containing nucleoside triphosphate hydrolases"/>
    <property type="match status" value="1"/>
</dbReference>
<keyword evidence="4 10" id="KW-0808">Transferase</keyword>
<dbReference type="PANTHER" id="PTHR11088:SF60">
    <property type="entry name" value="TRNA DIMETHYLALLYLTRANSFERASE"/>
    <property type="match status" value="1"/>
</dbReference>
<gene>
    <name evidence="10" type="primary">miaA</name>
    <name evidence="14" type="ORF">SAMN05421880_102158</name>
</gene>
<dbReference type="GO" id="GO:0005524">
    <property type="term" value="F:ATP binding"/>
    <property type="evidence" value="ECO:0007669"/>
    <property type="project" value="UniProtKB-UniRule"/>
</dbReference>
<evidence type="ECO:0000256" key="13">
    <source>
        <dbReference type="RuleBase" id="RU003785"/>
    </source>
</evidence>
<feature type="binding site" evidence="10">
    <location>
        <begin position="2"/>
        <end position="9"/>
    </location>
    <ligand>
        <name>ATP</name>
        <dbReference type="ChEBI" id="CHEBI:30616"/>
    </ligand>
</feature>
<dbReference type="Proteomes" id="UP000199561">
    <property type="component" value="Unassembled WGS sequence"/>
</dbReference>
<evidence type="ECO:0000256" key="1">
    <source>
        <dbReference type="ARBA" id="ARBA00001946"/>
    </source>
</evidence>
<dbReference type="Pfam" id="PF01715">
    <property type="entry name" value="IPPT"/>
    <property type="match status" value="1"/>
</dbReference>
<dbReference type="GO" id="GO:0052381">
    <property type="term" value="F:tRNA dimethylallyltransferase activity"/>
    <property type="evidence" value="ECO:0007669"/>
    <property type="project" value="UniProtKB-UniRule"/>
</dbReference>
<evidence type="ECO:0000256" key="4">
    <source>
        <dbReference type="ARBA" id="ARBA00022679"/>
    </source>
</evidence>
<evidence type="ECO:0000256" key="5">
    <source>
        <dbReference type="ARBA" id="ARBA00022694"/>
    </source>
</evidence>
<dbReference type="InterPro" id="IPR027417">
    <property type="entry name" value="P-loop_NTPase"/>
</dbReference>
<evidence type="ECO:0000256" key="12">
    <source>
        <dbReference type="RuleBase" id="RU003784"/>
    </source>
</evidence>
<comment type="cofactor">
    <cofactor evidence="1 10">
        <name>Mg(2+)</name>
        <dbReference type="ChEBI" id="CHEBI:18420"/>
    </cofactor>
</comment>
<dbReference type="GO" id="GO:0006400">
    <property type="term" value="P:tRNA modification"/>
    <property type="evidence" value="ECO:0007669"/>
    <property type="project" value="TreeGrafter"/>
</dbReference>
<comment type="similarity">
    <text evidence="3 10 13">Belongs to the IPP transferase family.</text>
</comment>
<proteinExistence type="inferred from homology"/>
<dbReference type="AlphaFoldDB" id="A0A1I4LQ51"/>
<dbReference type="Gene3D" id="1.10.20.140">
    <property type="match status" value="1"/>
</dbReference>
<keyword evidence="6 10" id="KW-0547">Nucleotide-binding</keyword>
<comment type="function">
    <text evidence="2 10 12">Catalyzes the transfer of a dimethylallyl group onto the adenine at position 37 in tRNAs that read codons beginning with uridine, leading to the formation of N6-(dimethylallyl)adenosine (i(6)A).</text>
</comment>
<feature type="region of interest" description="Interaction with substrate tRNA" evidence="10">
    <location>
        <begin position="233"/>
        <end position="238"/>
    </location>
</feature>
<feature type="binding site" evidence="10">
    <location>
        <begin position="4"/>
        <end position="9"/>
    </location>
    <ligand>
        <name>substrate</name>
    </ligand>
</feature>
<evidence type="ECO:0000313" key="14">
    <source>
        <dbReference type="EMBL" id="SFL92943.1"/>
    </source>
</evidence>
<feature type="site" description="Interaction with substrate tRNA" evidence="10">
    <location>
        <position position="93"/>
    </location>
</feature>
<dbReference type="InterPro" id="IPR039657">
    <property type="entry name" value="Dimethylallyltransferase"/>
</dbReference>
<dbReference type="EMBL" id="FOUF01000002">
    <property type="protein sequence ID" value="SFL92943.1"/>
    <property type="molecule type" value="Genomic_DNA"/>
</dbReference>
<evidence type="ECO:0000256" key="11">
    <source>
        <dbReference type="RuleBase" id="RU003783"/>
    </source>
</evidence>
<protein>
    <recommendedName>
        <fullName evidence="10">tRNA dimethylallyltransferase</fullName>
        <ecNumber evidence="10">2.5.1.75</ecNumber>
    </recommendedName>
    <alternativeName>
        <fullName evidence="10">Dimethylallyl diphosphate:tRNA dimethylallyltransferase</fullName>
        <shortName evidence="10">DMAPP:tRNA dimethylallyltransferase</shortName>
        <shortName evidence="10">DMATase</shortName>
    </alternativeName>
    <alternativeName>
        <fullName evidence="10">Isopentenyl-diphosphate:tRNA isopentenyltransferase</fullName>
        <shortName evidence="10">IPP transferase</shortName>
        <shortName evidence="10">IPPT</shortName>
        <shortName evidence="10">IPTase</shortName>
    </alternativeName>
</protein>
<accession>A0A1I4LQ51</accession>
<comment type="caution">
    <text evidence="10">Lacks conserved residue(s) required for the propagation of feature annotation.</text>
</comment>
<dbReference type="InterPro" id="IPR018022">
    <property type="entry name" value="IPT"/>
</dbReference>
<evidence type="ECO:0000256" key="3">
    <source>
        <dbReference type="ARBA" id="ARBA00005842"/>
    </source>
</evidence>
<keyword evidence="8 10" id="KW-0460">Magnesium</keyword>
<evidence type="ECO:0000256" key="9">
    <source>
        <dbReference type="ARBA" id="ARBA00049563"/>
    </source>
</evidence>
<dbReference type="STRING" id="52442.SAMN05421880_102158"/>
<evidence type="ECO:0000256" key="8">
    <source>
        <dbReference type="ARBA" id="ARBA00022842"/>
    </source>
</evidence>
<dbReference type="NCBIfam" id="TIGR00174">
    <property type="entry name" value="miaA"/>
    <property type="match status" value="1"/>
</dbReference>
<name>A0A1I4LQ51_9PROT</name>
<comment type="subunit">
    <text evidence="10">Monomer.</text>
</comment>
<dbReference type="Gene3D" id="3.40.50.300">
    <property type="entry name" value="P-loop containing nucleotide triphosphate hydrolases"/>
    <property type="match status" value="1"/>
</dbReference>
<organism evidence="14 15">
    <name type="scientific">Nitrosomonas nitrosa</name>
    <dbReference type="NCBI Taxonomy" id="52442"/>
    <lineage>
        <taxon>Bacteria</taxon>
        <taxon>Pseudomonadati</taxon>
        <taxon>Pseudomonadota</taxon>
        <taxon>Betaproteobacteria</taxon>
        <taxon>Nitrosomonadales</taxon>
        <taxon>Nitrosomonadaceae</taxon>
        <taxon>Nitrosomonas</taxon>
    </lineage>
</organism>
<evidence type="ECO:0000256" key="10">
    <source>
        <dbReference type="HAMAP-Rule" id="MF_00185"/>
    </source>
</evidence>
<dbReference type="FunFam" id="1.10.20.140:FF:000001">
    <property type="entry name" value="tRNA dimethylallyltransferase"/>
    <property type="match status" value="1"/>
</dbReference>
<dbReference type="RefSeq" id="WP_218143411.1">
    <property type="nucleotide sequence ID" value="NZ_FOUF01000002.1"/>
</dbReference>
<feature type="region of interest" description="Interaction with substrate tRNA" evidence="10">
    <location>
        <begin position="27"/>
        <end position="30"/>
    </location>
</feature>
<dbReference type="HAMAP" id="MF_00185">
    <property type="entry name" value="IPP_trans"/>
    <property type="match status" value="1"/>
</dbReference>
<evidence type="ECO:0000313" key="15">
    <source>
        <dbReference type="Proteomes" id="UP000199561"/>
    </source>
</evidence>
<dbReference type="PANTHER" id="PTHR11088">
    <property type="entry name" value="TRNA DIMETHYLALLYLTRANSFERASE"/>
    <property type="match status" value="1"/>
</dbReference>
<feature type="region of interest" description="Interaction with substrate tRNA" evidence="10">
    <location>
        <begin position="151"/>
        <end position="155"/>
    </location>
</feature>
<evidence type="ECO:0000256" key="7">
    <source>
        <dbReference type="ARBA" id="ARBA00022840"/>
    </source>
</evidence>
<dbReference type="EC" id="2.5.1.75" evidence="10"/>
<sequence>MGPTASGKSNIAIEIARHFPVEIISVDSAQVYREMDIGSAKPDKETQAAIPHHLIDLIDPDQHYSAARFREDALIKMNDITTRGKIPLLVGGTMLYFKALKEGLSELPSANEHVRKNIEMEADEKGWPSLHETLQKVDPLSAARIEPNDSQRIQRALEVYYLTGKPLSAIILEPKALHLPYRLTSMALLPSDRKVLHERIHLRFEKMIAMGLIEEVRTLRNRYDIHANTPSMRCVGYRQVYSYLDNQISFTQMQDMGIAATRQLAKRQLTWLRSMTEYRVFDCLDQNLSHQIIAYLRTTN</sequence>
<feature type="site" description="Interaction with substrate tRNA" evidence="10">
    <location>
        <position position="115"/>
    </location>
</feature>
<evidence type="ECO:0000256" key="6">
    <source>
        <dbReference type="ARBA" id="ARBA00022741"/>
    </source>
</evidence>